<dbReference type="NCBIfam" id="TIGR04131">
    <property type="entry name" value="Bac_Flav_CTERM"/>
    <property type="match status" value="1"/>
</dbReference>
<dbReference type="CDD" id="cd00146">
    <property type="entry name" value="PKD"/>
    <property type="match status" value="2"/>
</dbReference>
<feature type="domain" description="PKD" evidence="1">
    <location>
        <begin position="669"/>
        <end position="733"/>
    </location>
</feature>
<name>A0A644XIG3_9ZZZZ</name>
<dbReference type="AlphaFoldDB" id="A0A644XIG3"/>
<dbReference type="SMART" id="SM00089">
    <property type="entry name" value="PKD"/>
    <property type="match status" value="2"/>
</dbReference>
<dbReference type="Pfam" id="PF18911">
    <property type="entry name" value="PKD_4"/>
    <property type="match status" value="2"/>
</dbReference>
<dbReference type="InterPro" id="IPR022409">
    <property type="entry name" value="PKD/Chitinase_dom"/>
</dbReference>
<accession>A0A644XIG3</accession>
<dbReference type="InterPro" id="IPR013783">
    <property type="entry name" value="Ig-like_fold"/>
</dbReference>
<dbReference type="InterPro" id="IPR035986">
    <property type="entry name" value="PKD_dom_sf"/>
</dbReference>
<dbReference type="InterPro" id="IPR026341">
    <property type="entry name" value="T9SS_type_B"/>
</dbReference>
<dbReference type="Pfam" id="PF13573">
    <property type="entry name" value="SprB"/>
    <property type="match status" value="1"/>
</dbReference>
<sequence>MKKFFTVSVLCLVLLIPTVSRGQTFTVNHQVPWSTTYQNMWGPNGSPFSLDFDYNLFHFMYDSTTSFGQIETIFGADFGAEFDLDMYLEMGSTFSIHGFTTGWVDVAYPVDIELTFPDPGVPVPGQYYTVNSDYNVLPGWDLSTHFPSAGVVTLDLDFGMSMDLSGQVCFIGCTPVTIANFDIPLDSIVIFELNSITGEVTYPCINGFLPGICHDTILPLVITNIGGIGLDLTADIPYIQTVDYLGADKCLYAHGDDWYLELSLDIIQFLSFIANLIPPPTGPAIAQVLGMLQGSWDLGYGISIDYNLLSAYLTLNNTLQQDFTFCPDVWTELTYPIPLDYFITDPVAGDTVGSGTNDSISFMAGNDLHVKWPCFGYTEFDPGIRHYLTNDFTNHTWDSMAFDFSISAFEFTINFPSFPVAPPANIPELCFELPQQDSAEVPPLCVAPVRTPEVKLDMSKLSIHIGPLVDYTIPLGYIPLTWYLNTWELAGFNDTVFPSVHLESGPFFEMSILGDTTICFGDSTGIIIATGINGAAPYTFDWSTGDYDTHSWPLDSINVPSGLYSVIVTDGGGCSLSDTVLVIDNPQIFITLTKTDVNCFGDSTGTIYSVVSGGTPGAPPGYSWLWTPGNATTIVYDSIPAGFYTLVVTDSLGCTATDTITVYELHPHPPVDIMADPSIGCQPLPVQFDEINPSAGNTYDWNFGDNTAHSAIDDPLHVYDTSGTFDVTLTVINQWNCATTETYDDLIMVYPKPDASFYATPDLVYTSEDPTMTIDFTNTSTGEIAWLWNFADTASGANASTLENPSHSYTDEGVFNVMLIVSSDMGCMDTAWVSIQVIDDVLLFPNVITPNNDGFNDMFEIVNVEKFPECRLTIFNRWGKVVYDASPYQNNWDGDNAADGTYYFVFLYGKDGKEYTGSLTIIK</sequence>
<organism evidence="2">
    <name type="scientific">bioreactor metagenome</name>
    <dbReference type="NCBI Taxonomy" id="1076179"/>
    <lineage>
        <taxon>unclassified sequences</taxon>
        <taxon>metagenomes</taxon>
        <taxon>ecological metagenomes</taxon>
    </lineage>
</organism>
<dbReference type="SUPFAM" id="SSF49299">
    <property type="entry name" value="PKD domain"/>
    <property type="match status" value="2"/>
</dbReference>
<dbReference type="InterPro" id="IPR000601">
    <property type="entry name" value="PKD_dom"/>
</dbReference>
<evidence type="ECO:0000259" key="1">
    <source>
        <dbReference type="PROSITE" id="PS50093"/>
    </source>
</evidence>
<dbReference type="InterPro" id="IPR025667">
    <property type="entry name" value="SprB_repeat"/>
</dbReference>
<protein>
    <recommendedName>
        <fullName evidence="1">PKD domain-containing protein</fullName>
    </recommendedName>
</protein>
<comment type="caution">
    <text evidence="2">The sequence shown here is derived from an EMBL/GenBank/DDBJ whole genome shotgun (WGS) entry which is preliminary data.</text>
</comment>
<gene>
    <name evidence="2" type="ORF">SDC9_62380</name>
</gene>
<dbReference type="PROSITE" id="PS50093">
    <property type="entry name" value="PKD"/>
    <property type="match status" value="2"/>
</dbReference>
<dbReference type="Gene3D" id="2.60.40.10">
    <property type="entry name" value="Immunoglobulins"/>
    <property type="match status" value="2"/>
</dbReference>
<proteinExistence type="predicted"/>
<evidence type="ECO:0000313" key="2">
    <source>
        <dbReference type="EMBL" id="MPM16006.1"/>
    </source>
</evidence>
<feature type="domain" description="PKD" evidence="1">
    <location>
        <begin position="780"/>
        <end position="837"/>
    </location>
</feature>
<dbReference type="EMBL" id="VSSQ01002535">
    <property type="protein sequence ID" value="MPM16006.1"/>
    <property type="molecule type" value="Genomic_DNA"/>
</dbReference>
<reference evidence="2" key="1">
    <citation type="submission" date="2019-08" db="EMBL/GenBank/DDBJ databases">
        <authorList>
            <person name="Kucharzyk K."/>
            <person name="Murdoch R.W."/>
            <person name="Higgins S."/>
            <person name="Loffler F."/>
        </authorList>
    </citation>
    <scope>NUCLEOTIDE SEQUENCE</scope>
</reference>
<dbReference type="Pfam" id="PF13585">
    <property type="entry name" value="CHU_C"/>
    <property type="match status" value="1"/>
</dbReference>